<name>A0ABW2NN59_9BACL</name>
<accession>A0ABW2NN59</accession>
<protein>
    <submittedName>
        <fullName evidence="1">Uncharacterized protein</fullName>
    </submittedName>
</protein>
<dbReference type="Proteomes" id="UP001596549">
    <property type="component" value="Unassembled WGS sequence"/>
</dbReference>
<dbReference type="RefSeq" id="WP_379747239.1">
    <property type="nucleotide sequence ID" value="NZ_JBHTCP010000009.1"/>
</dbReference>
<dbReference type="EMBL" id="JBHTCP010000009">
    <property type="protein sequence ID" value="MFC7371060.1"/>
    <property type="molecule type" value="Genomic_DNA"/>
</dbReference>
<sequence>MEFNVFEMEMIVKEKREEWLRANSNYLLLCSMPIVKNSARCGCK</sequence>
<keyword evidence="2" id="KW-1185">Reference proteome</keyword>
<evidence type="ECO:0000313" key="2">
    <source>
        <dbReference type="Proteomes" id="UP001596549"/>
    </source>
</evidence>
<evidence type="ECO:0000313" key="1">
    <source>
        <dbReference type="EMBL" id="MFC7371060.1"/>
    </source>
</evidence>
<comment type="caution">
    <text evidence="1">The sequence shown here is derived from an EMBL/GenBank/DDBJ whole genome shotgun (WGS) entry which is preliminary data.</text>
</comment>
<reference evidence="2" key="1">
    <citation type="journal article" date="2019" name="Int. J. Syst. Evol. Microbiol.">
        <title>The Global Catalogue of Microorganisms (GCM) 10K type strain sequencing project: providing services to taxonomists for standard genome sequencing and annotation.</title>
        <authorList>
            <consortium name="The Broad Institute Genomics Platform"/>
            <consortium name="The Broad Institute Genome Sequencing Center for Infectious Disease"/>
            <person name="Wu L."/>
            <person name="Ma J."/>
        </authorList>
    </citation>
    <scope>NUCLEOTIDE SEQUENCE [LARGE SCALE GENOMIC DNA]</scope>
    <source>
        <strain evidence="2">NBRC 106396</strain>
    </source>
</reference>
<proteinExistence type="predicted"/>
<organism evidence="1 2">
    <name type="scientific">Fictibacillus iocasae</name>
    <dbReference type="NCBI Taxonomy" id="2715437"/>
    <lineage>
        <taxon>Bacteria</taxon>
        <taxon>Bacillati</taxon>
        <taxon>Bacillota</taxon>
        <taxon>Bacilli</taxon>
        <taxon>Bacillales</taxon>
        <taxon>Fictibacillaceae</taxon>
        <taxon>Fictibacillus</taxon>
    </lineage>
</organism>
<gene>
    <name evidence="1" type="ORF">ACFQPF_05170</name>
</gene>